<evidence type="ECO:0000313" key="4">
    <source>
        <dbReference type="EMBL" id="TYB32263.1"/>
    </source>
</evidence>
<keyword evidence="1 2" id="KW-0378">Hydrolase</keyword>
<comment type="similarity">
    <text evidence="2">Belongs to the 2H phosphoesterase superfamily. ThpR family.</text>
</comment>
<evidence type="ECO:0000256" key="2">
    <source>
        <dbReference type="HAMAP-Rule" id="MF_01940"/>
    </source>
</evidence>
<proteinExistence type="inferred from homology"/>
<dbReference type="Gene3D" id="3.90.1140.10">
    <property type="entry name" value="Cyclic phosphodiesterase"/>
    <property type="match status" value="1"/>
</dbReference>
<dbReference type="EMBL" id="VSIV01000408">
    <property type="protein sequence ID" value="TYB32263.1"/>
    <property type="molecule type" value="Genomic_DNA"/>
</dbReference>
<dbReference type="GO" id="GO:0008664">
    <property type="term" value="F:RNA 2',3'-cyclic 3'-phosphodiesterase activity"/>
    <property type="evidence" value="ECO:0007669"/>
    <property type="project" value="UniProtKB-EC"/>
</dbReference>
<dbReference type="PANTHER" id="PTHR35561:SF1">
    <property type="entry name" value="RNA 2',3'-CYCLIC PHOSPHODIESTERASE"/>
    <property type="match status" value="1"/>
</dbReference>
<feature type="active site" description="Proton acceptor" evidence="2">
    <location>
        <position position="122"/>
    </location>
</feature>
<dbReference type="GO" id="GO:0004113">
    <property type="term" value="F:2',3'-cyclic-nucleotide 3'-phosphodiesterase activity"/>
    <property type="evidence" value="ECO:0007669"/>
    <property type="project" value="InterPro"/>
</dbReference>
<feature type="short sequence motif" description="HXTX 2" evidence="2">
    <location>
        <begin position="122"/>
        <end position="125"/>
    </location>
</feature>
<dbReference type="PANTHER" id="PTHR35561">
    <property type="entry name" value="RNA 2',3'-CYCLIC PHOSPHODIESTERASE"/>
    <property type="match status" value="1"/>
</dbReference>
<organism evidence="4 5">
    <name type="scientific">Flexistipes sinusarabici</name>
    <dbReference type="NCBI Taxonomy" id="2352"/>
    <lineage>
        <taxon>Bacteria</taxon>
        <taxon>Pseudomonadati</taxon>
        <taxon>Deferribacterota</taxon>
        <taxon>Deferribacteres</taxon>
        <taxon>Deferribacterales</taxon>
        <taxon>Flexistipitaceae</taxon>
        <taxon>Flexistipes</taxon>
    </lineage>
</organism>
<dbReference type="RefSeq" id="WP_303702222.1">
    <property type="nucleotide sequence ID" value="NZ_VSIV01000408.1"/>
</dbReference>
<feature type="domain" description="Phosphoesterase HXTX" evidence="3">
    <location>
        <begin position="92"/>
        <end position="172"/>
    </location>
</feature>
<dbReference type="AlphaFoldDB" id="A0A5D0MKZ0"/>
<evidence type="ECO:0000313" key="5">
    <source>
        <dbReference type="Proteomes" id="UP000323337"/>
    </source>
</evidence>
<evidence type="ECO:0000259" key="3">
    <source>
        <dbReference type="Pfam" id="PF02834"/>
    </source>
</evidence>
<feature type="domain" description="Phosphoesterase HXTX" evidence="3">
    <location>
        <begin position="9"/>
        <end position="86"/>
    </location>
</feature>
<comment type="caution">
    <text evidence="4">The sequence shown here is derived from an EMBL/GenBank/DDBJ whole genome shotgun (WGS) entry which is preliminary data.</text>
</comment>
<dbReference type="SUPFAM" id="SSF55144">
    <property type="entry name" value="LigT-like"/>
    <property type="match status" value="1"/>
</dbReference>
<dbReference type="InterPro" id="IPR014051">
    <property type="entry name" value="Phosphoesterase_HXTX"/>
</dbReference>
<dbReference type="Proteomes" id="UP000323337">
    <property type="component" value="Unassembled WGS sequence"/>
</dbReference>
<dbReference type="EC" id="3.1.4.58" evidence="2"/>
<evidence type="ECO:0000256" key="1">
    <source>
        <dbReference type="ARBA" id="ARBA00022801"/>
    </source>
</evidence>
<feature type="short sequence motif" description="HXTX 1" evidence="2">
    <location>
        <begin position="39"/>
        <end position="42"/>
    </location>
</feature>
<feature type="active site" description="Proton donor" evidence="2">
    <location>
        <position position="39"/>
    </location>
</feature>
<dbReference type="InterPro" id="IPR004175">
    <property type="entry name" value="RNA_CPDase"/>
</dbReference>
<dbReference type="InterPro" id="IPR009097">
    <property type="entry name" value="Cyclic_Pdiesterase"/>
</dbReference>
<comment type="function">
    <text evidence="2">Hydrolyzes RNA 2',3'-cyclic phosphodiester to an RNA 2'-phosphomonoester.</text>
</comment>
<accession>A0A5D0MKZ0</accession>
<dbReference type="Pfam" id="PF02834">
    <property type="entry name" value="LigT_PEase"/>
    <property type="match status" value="2"/>
</dbReference>
<protein>
    <recommendedName>
        <fullName evidence="2">RNA 2',3'-cyclic phosphodiesterase</fullName>
        <shortName evidence="2">RNA 2',3'-CPDase</shortName>
        <ecNumber evidence="2">3.1.4.58</ecNumber>
    </recommendedName>
</protein>
<sequence length="181" mass="21448">MRCFVAVKMPVAFSRRVSGLSNEFKDVMHFRQVKAENMHITLFFFGQKKEGVVEDIKKTMDKLTFSPFEIFFNEVGFFGSRNFPKVVFLKGYSDYLLKIHNDMKSEFQKSGIHFDEKPFKIHLTLLRVKKLYDKDAFLDKINNINKFFQKERLKFDAIYLIKSNLTPKGPVYETIYRKSLV</sequence>
<dbReference type="NCBIfam" id="TIGR02258">
    <property type="entry name" value="2_5_ligase"/>
    <property type="match status" value="1"/>
</dbReference>
<name>A0A5D0MKZ0_FLESI</name>
<gene>
    <name evidence="4" type="primary">thpR</name>
    <name evidence="4" type="ORF">FXF49_12425</name>
</gene>
<dbReference type="HAMAP" id="MF_01940">
    <property type="entry name" value="RNA_CPDase"/>
    <property type="match status" value="1"/>
</dbReference>
<reference evidence="4 5" key="1">
    <citation type="submission" date="2019-08" db="EMBL/GenBank/DDBJ databases">
        <title>Genomic characterization of a novel candidate phylum (ARYD3) from a high temperature, high salinity tertiary oil reservoir in north central Oklahoma, USA.</title>
        <authorList>
            <person name="Youssef N.H."/>
            <person name="Yadav A."/>
            <person name="Elshahed M.S."/>
        </authorList>
    </citation>
    <scope>NUCLEOTIDE SEQUENCE [LARGE SCALE GENOMIC DNA]</scope>
    <source>
        <strain evidence="4">ARYD1</strain>
    </source>
</reference>
<comment type="catalytic activity">
    <reaction evidence="2">
        <text>a 3'-end 2',3'-cyclophospho-ribonucleotide-RNA + H2O = a 3'-end 2'-phospho-ribonucleotide-RNA + H(+)</text>
        <dbReference type="Rhea" id="RHEA:11828"/>
        <dbReference type="Rhea" id="RHEA-COMP:10464"/>
        <dbReference type="Rhea" id="RHEA-COMP:17353"/>
        <dbReference type="ChEBI" id="CHEBI:15377"/>
        <dbReference type="ChEBI" id="CHEBI:15378"/>
        <dbReference type="ChEBI" id="CHEBI:83064"/>
        <dbReference type="ChEBI" id="CHEBI:173113"/>
        <dbReference type="EC" id="3.1.4.58"/>
    </reaction>
</comment>